<evidence type="ECO:0000313" key="2">
    <source>
        <dbReference type="EMBL" id="QDS73427.1"/>
    </source>
</evidence>
<keyword evidence="3" id="KW-1185">Reference proteome</keyword>
<evidence type="ECO:0000313" key="3">
    <source>
        <dbReference type="Proteomes" id="UP000316270"/>
    </source>
</evidence>
<gene>
    <name evidence="2" type="ORF">FKW77_008482</name>
</gene>
<dbReference type="Proteomes" id="UP000316270">
    <property type="component" value="Chromosome 9"/>
</dbReference>
<keyword evidence="1" id="KW-0732">Signal</keyword>
<proteinExistence type="predicted"/>
<protein>
    <submittedName>
        <fullName evidence="2">Uncharacterized protein</fullName>
    </submittedName>
</protein>
<accession>A0A517LCQ3</accession>
<dbReference type="EMBL" id="CP042193">
    <property type="protein sequence ID" value="QDS73427.1"/>
    <property type="molecule type" value="Genomic_DNA"/>
</dbReference>
<name>A0A517LCQ3_9PEZI</name>
<sequence length="493" mass="54036">MRLTTYLTSIVLTATVLLSNGAIAADNVVGALCSDCELQYWDCWDPCNKAGANPAECETQCRNMVCQNHPECRKEPCNYTDCLTNSSSEGSEIPKADPGNGRRDVDVLCGDCDNWLWDCIEPCLKDDVFLWVCKMFCRGDVCAQHPECRPSPCSIDDCVHSSSSRIIAAAVKTSVANHTVKATATMYSSHLNTSSMTPEVPEATAASKEMSGRRMIAPPLNPCLECTYLFNICKRRCEEEGSSPDYCGPYCRNDVCAAYSICRNQCGFEECTRSKRDVEPVVAITNPASMVASTFKTEVSPFTVGNVESEVTAASNNVVGPSSNPCVECTVLSNLCNNRCRDAGLAPAYCDDYCKNYICTEYKVCRENCEYRQCVHSKRDLPIAAAKEALKSVESDNAAGVPIIKPRAAANEVVGPINPCIDCQYLFNSCNNRCKNEEHLDPAYCEGYCQHYTCSEYRLCRDECGFRACLSSKRDATVTAQVEALKSITAIPG</sequence>
<feature type="signal peptide" evidence="1">
    <location>
        <begin position="1"/>
        <end position="24"/>
    </location>
</feature>
<reference evidence="2 3" key="1">
    <citation type="submission" date="2019-07" db="EMBL/GenBank/DDBJ databases">
        <title>Finished genome of Venturia effusa.</title>
        <authorList>
            <person name="Young C.A."/>
            <person name="Cox M.P."/>
            <person name="Ganley A.R.D."/>
            <person name="David W.J."/>
        </authorList>
    </citation>
    <scope>NUCLEOTIDE SEQUENCE [LARGE SCALE GENOMIC DNA]</scope>
    <source>
        <strain evidence="3">albino</strain>
    </source>
</reference>
<dbReference type="OrthoDB" id="10499089at2759"/>
<evidence type="ECO:0000256" key="1">
    <source>
        <dbReference type="SAM" id="SignalP"/>
    </source>
</evidence>
<feature type="chain" id="PRO_5021850549" evidence="1">
    <location>
        <begin position="25"/>
        <end position="493"/>
    </location>
</feature>
<organism evidence="2 3">
    <name type="scientific">Venturia effusa</name>
    <dbReference type="NCBI Taxonomy" id="50376"/>
    <lineage>
        <taxon>Eukaryota</taxon>
        <taxon>Fungi</taxon>
        <taxon>Dikarya</taxon>
        <taxon>Ascomycota</taxon>
        <taxon>Pezizomycotina</taxon>
        <taxon>Dothideomycetes</taxon>
        <taxon>Pleosporomycetidae</taxon>
        <taxon>Venturiales</taxon>
        <taxon>Venturiaceae</taxon>
        <taxon>Venturia</taxon>
    </lineage>
</organism>
<dbReference type="AlphaFoldDB" id="A0A517LCQ3"/>